<proteinExistence type="inferred from homology"/>
<dbReference type="InterPro" id="IPR016169">
    <property type="entry name" value="FAD-bd_PCMH_sub2"/>
</dbReference>
<dbReference type="SUPFAM" id="SSF56176">
    <property type="entry name" value="FAD-binding/transporter-associated domain-like"/>
    <property type="match status" value="1"/>
</dbReference>
<accession>A0AAN6ZF69</accession>
<comment type="caution">
    <text evidence="8">The sequence shown here is derived from an EMBL/GenBank/DDBJ whole genome shotgun (WGS) entry which is preliminary data.</text>
</comment>
<dbReference type="PANTHER" id="PTHR42973:SF9">
    <property type="entry name" value="FAD-BINDING PCMH-TYPE DOMAIN-CONTAINING PROTEIN-RELATED"/>
    <property type="match status" value="1"/>
</dbReference>
<comment type="cofactor">
    <cofactor evidence="1">
        <name>FAD</name>
        <dbReference type="ChEBI" id="CHEBI:57692"/>
    </cofactor>
</comment>
<evidence type="ECO:0000256" key="2">
    <source>
        <dbReference type="ARBA" id="ARBA00005466"/>
    </source>
</evidence>
<dbReference type="AlphaFoldDB" id="A0AAN6ZF69"/>
<comment type="similarity">
    <text evidence="2">Belongs to the oxygen-dependent FAD-linked oxidoreductase family.</text>
</comment>
<keyword evidence="9" id="KW-1185">Reference proteome</keyword>
<keyword evidence="5" id="KW-0560">Oxidoreductase</keyword>
<dbReference type="InterPro" id="IPR050416">
    <property type="entry name" value="FAD-linked_Oxidoreductase"/>
</dbReference>
<evidence type="ECO:0000313" key="9">
    <source>
        <dbReference type="Proteomes" id="UP001304895"/>
    </source>
</evidence>
<dbReference type="GO" id="GO:0071949">
    <property type="term" value="F:FAD binding"/>
    <property type="evidence" value="ECO:0007669"/>
    <property type="project" value="InterPro"/>
</dbReference>
<evidence type="ECO:0000256" key="3">
    <source>
        <dbReference type="ARBA" id="ARBA00022630"/>
    </source>
</evidence>
<dbReference type="InterPro" id="IPR006094">
    <property type="entry name" value="Oxid_FAD_bind_N"/>
</dbReference>
<dbReference type="InterPro" id="IPR036318">
    <property type="entry name" value="FAD-bd_PCMH-like_sf"/>
</dbReference>
<feature type="chain" id="PRO_5042875319" evidence="6">
    <location>
        <begin position="20"/>
        <end position="510"/>
    </location>
</feature>
<dbReference type="Gene3D" id="3.30.465.10">
    <property type="match status" value="1"/>
</dbReference>
<dbReference type="GO" id="GO:0016491">
    <property type="term" value="F:oxidoreductase activity"/>
    <property type="evidence" value="ECO:0007669"/>
    <property type="project" value="UniProtKB-KW"/>
</dbReference>
<feature type="signal peptide" evidence="6">
    <location>
        <begin position="1"/>
        <end position="19"/>
    </location>
</feature>
<evidence type="ECO:0000256" key="5">
    <source>
        <dbReference type="ARBA" id="ARBA00023002"/>
    </source>
</evidence>
<dbReference type="Gene3D" id="3.40.462.20">
    <property type="match status" value="1"/>
</dbReference>
<dbReference type="InterPro" id="IPR016166">
    <property type="entry name" value="FAD-bd_PCMH"/>
</dbReference>
<dbReference type="EMBL" id="MU853404">
    <property type="protein sequence ID" value="KAK4136132.1"/>
    <property type="molecule type" value="Genomic_DNA"/>
</dbReference>
<feature type="domain" description="FAD-binding PCMH-type" evidence="7">
    <location>
        <begin position="77"/>
        <end position="247"/>
    </location>
</feature>
<evidence type="ECO:0000313" key="8">
    <source>
        <dbReference type="EMBL" id="KAK4136132.1"/>
    </source>
</evidence>
<dbReference type="PANTHER" id="PTHR42973">
    <property type="entry name" value="BINDING OXIDOREDUCTASE, PUTATIVE (AFU_ORTHOLOGUE AFUA_1G17690)-RELATED"/>
    <property type="match status" value="1"/>
</dbReference>
<dbReference type="Pfam" id="PF01565">
    <property type="entry name" value="FAD_binding_4"/>
    <property type="match status" value="1"/>
</dbReference>
<name>A0AAN6ZF69_9PEZI</name>
<sequence>MHFQAKLLATAVAWGLATAAPAAAGLDTEAASNSAARTLGCGLRDFWRFASTLSHQAEVYFPGSAQFAQYNERWSNVEPPAVNITILPATEQDVVEIVKIASGCNIPFLAYNGKHGATTTLGRMDWGIAINLRKLSSVVIAPTGDKVTVGGGTNSKVLIDALWDAGKQTVTGSCECVSYMGPALGGGHGWLQGHHGLIGDQFLEMNVVLANGTLKTINANSDLWWAMNGAGHNFGIVTSVTSSIYPIAHANWAIETIMFTGDKVNAVYQAVNDHLHNNQPVGLVEWSYWMNIPEISPSPVIELYIIQEGVTVVDPIYTAPFHALGPVSATPRTGTYRDMSGWVGIALDGPPCQKTGAANPRFPIYLPAYNATAQEEVYAAFAAATAAPGSPFANSLFLFEGYSTQGVAAVDPLSSAFAFRDDNLLLAPLITYTPAGAARDLQAKQLGNQLRQILHNGSGRSQMHTYVNYAYGDESTEQLYGHEQWRQTKLAALKTKYDPNGRFSFYAPAV</sequence>
<organism evidence="8 9">
    <name type="scientific">Trichocladium antarcticum</name>
    <dbReference type="NCBI Taxonomy" id="1450529"/>
    <lineage>
        <taxon>Eukaryota</taxon>
        <taxon>Fungi</taxon>
        <taxon>Dikarya</taxon>
        <taxon>Ascomycota</taxon>
        <taxon>Pezizomycotina</taxon>
        <taxon>Sordariomycetes</taxon>
        <taxon>Sordariomycetidae</taxon>
        <taxon>Sordariales</taxon>
        <taxon>Chaetomiaceae</taxon>
        <taxon>Trichocladium</taxon>
    </lineage>
</organism>
<dbReference type="PROSITE" id="PS51387">
    <property type="entry name" value="FAD_PCMH"/>
    <property type="match status" value="1"/>
</dbReference>
<keyword evidence="6" id="KW-0732">Signal</keyword>
<evidence type="ECO:0000256" key="1">
    <source>
        <dbReference type="ARBA" id="ARBA00001974"/>
    </source>
</evidence>
<reference evidence="8" key="2">
    <citation type="submission" date="2023-05" db="EMBL/GenBank/DDBJ databases">
        <authorList>
            <consortium name="Lawrence Berkeley National Laboratory"/>
            <person name="Steindorff A."/>
            <person name="Hensen N."/>
            <person name="Bonometti L."/>
            <person name="Westerberg I."/>
            <person name="Brannstrom I.O."/>
            <person name="Guillou S."/>
            <person name="Cros-Aarteil S."/>
            <person name="Calhoun S."/>
            <person name="Haridas S."/>
            <person name="Kuo A."/>
            <person name="Mondo S."/>
            <person name="Pangilinan J."/>
            <person name="Riley R."/>
            <person name="Labutti K."/>
            <person name="Andreopoulos B."/>
            <person name="Lipzen A."/>
            <person name="Chen C."/>
            <person name="Yanf M."/>
            <person name="Daum C."/>
            <person name="Ng V."/>
            <person name="Clum A."/>
            <person name="Ohm R."/>
            <person name="Martin F."/>
            <person name="Silar P."/>
            <person name="Natvig D."/>
            <person name="Lalanne C."/>
            <person name="Gautier V."/>
            <person name="Ament-Velasquez S.L."/>
            <person name="Kruys A."/>
            <person name="Hutchinson M.I."/>
            <person name="Powell A.J."/>
            <person name="Barry K."/>
            <person name="Miller A.N."/>
            <person name="Grigoriev I.V."/>
            <person name="Debuchy R."/>
            <person name="Gladieux P."/>
            <person name="Thoren M.H."/>
            <person name="Johannesson H."/>
        </authorList>
    </citation>
    <scope>NUCLEOTIDE SEQUENCE</scope>
    <source>
        <strain evidence="8">CBS 123565</strain>
    </source>
</reference>
<keyword evidence="3" id="KW-0285">Flavoprotein</keyword>
<evidence type="ECO:0000256" key="6">
    <source>
        <dbReference type="SAM" id="SignalP"/>
    </source>
</evidence>
<evidence type="ECO:0000256" key="4">
    <source>
        <dbReference type="ARBA" id="ARBA00022827"/>
    </source>
</evidence>
<protein>
    <submittedName>
        <fullName evidence="8">FAD binding protein</fullName>
    </submittedName>
</protein>
<reference evidence="8" key="1">
    <citation type="journal article" date="2023" name="Mol. Phylogenet. Evol.">
        <title>Genome-scale phylogeny and comparative genomics of the fungal order Sordariales.</title>
        <authorList>
            <person name="Hensen N."/>
            <person name="Bonometti L."/>
            <person name="Westerberg I."/>
            <person name="Brannstrom I.O."/>
            <person name="Guillou S."/>
            <person name="Cros-Aarteil S."/>
            <person name="Calhoun S."/>
            <person name="Haridas S."/>
            <person name="Kuo A."/>
            <person name="Mondo S."/>
            <person name="Pangilinan J."/>
            <person name="Riley R."/>
            <person name="LaButti K."/>
            <person name="Andreopoulos B."/>
            <person name="Lipzen A."/>
            <person name="Chen C."/>
            <person name="Yan M."/>
            <person name="Daum C."/>
            <person name="Ng V."/>
            <person name="Clum A."/>
            <person name="Steindorff A."/>
            <person name="Ohm R.A."/>
            <person name="Martin F."/>
            <person name="Silar P."/>
            <person name="Natvig D.O."/>
            <person name="Lalanne C."/>
            <person name="Gautier V."/>
            <person name="Ament-Velasquez S.L."/>
            <person name="Kruys A."/>
            <person name="Hutchinson M.I."/>
            <person name="Powell A.J."/>
            <person name="Barry K."/>
            <person name="Miller A.N."/>
            <person name="Grigoriev I.V."/>
            <person name="Debuchy R."/>
            <person name="Gladieux P."/>
            <person name="Hiltunen Thoren M."/>
            <person name="Johannesson H."/>
        </authorList>
    </citation>
    <scope>NUCLEOTIDE SEQUENCE</scope>
    <source>
        <strain evidence="8">CBS 123565</strain>
    </source>
</reference>
<keyword evidence="4" id="KW-0274">FAD</keyword>
<gene>
    <name evidence="8" type="ORF">BT67DRAFT_454852</name>
</gene>
<dbReference type="Proteomes" id="UP001304895">
    <property type="component" value="Unassembled WGS sequence"/>
</dbReference>
<evidence type="ECO:0000259" key="7">
    <source>
        <dbReference type="PROSITE" id="PS51387"/>
    </source>
</evidence>